<gene>
    <name evidence="1" type="ORF">JIV24_22275</name>
</gene>
<organism evidence="1 2">
    <name type="scientific">Carboxylicivirga marina</name>
    <dbReference type="NCBI Taxonomy" id="2800988"/>
    <lineage>
        <taxon>Bacteria</taxon>
        <taxon>Pseudomonadati</taxon>
        <taxon>Bacteroidota</taxon>
        <taxon>Bacteroidia</taxon>
        <taxon>Marinilabiliales</taxon>
        <taxon>Marinilabiliaceae</taxon>
        <taxon>Carboxylicivirga</taxon>
    </lineage>
</organism>
<reference evidence="1 2" key="1">
    <citation type="submission" date="2021-01" db="EMBL/GenBank/DDBJ databases">
        <title>Carboxyliciviraga sp.nov., isolated from coastal sediments.</title>
        <authorList>
            <person name="Lu D."/>
            <person name="Zhang T."/>
        </authorList>
    </citation>
    <scope>NUCLEOTIDE SEQUENCE [LARGE SCALE GENOMIC DNA]</scope>
    <source>
        <strain evidence="1 2">N1Y132</strain>
    </source>
</reference>
<evidence type="ECO:0000313" key="1">
    <source>
        <dbReference type="EMBL" id="MBK3520074.1"/>
    </source>
</evidence>
<comment type="caution">
    <text evidence="1">The sequence shown here is derived from an EMBL/GenBank/DDBJ whole genome shotgun (WGS) entry which is preliminary data.</text>
</comment>
<keyword evidence="2" id="KW-1185">Reference proteome</keyword>
<evidence type="ECO:0008006" key="3">
    <source>
        <dbReference type="Google" id="ProtNLM"/>
    </source>
</evidence>
<dbReference type="EMBL" id="JAENRR010000180">
    <property type="protein sequence ID" value="MBK3520074.1"/>
    <property type="molecule type" value="Genomic_DNA"/>
</dbReference>
<accession>A0ABS1HQX5</accession>
<feature type="non-terminal residue" evidence="1">
    <location>
        <position position="1"/>
    </location>
</feature>
<proteinExistence type="predicted"/>
<name>A0ABS1HQX5_9BACT</name>
<evidence type="ECO:0000313" key="2">
    <source>
        <dbReference type="Proteomes" id="UP000605676"/>
    </source>
</evidence>
<sequence>FEKNSDKANKWYKKYRSIIKDDQQGIDKLIQSVLNYLSRKRYNKTTEKEIKKHLNYFKKHKKFMQYATFSERGWPIGSGVIEAACKSVVKQRMCRSGQRWSIKGGQAILDLRAIAKSNRWDGFWKHFSDVYYTKNAA</sequence>
<dbReference type="Proteomes" id="UP000605676">
    <property type="component" value="Unassembled WGS sequence"/>
</dbReference>
<protein>
    <recommendedName>
        <fullName evidence="3">Transposase</fullName>
    </recommendedName>
</protein>